<sequence length="72" mass="7694">MSAKTRRGLLIFISGFGSYMILLSTLGPLPSLLLGLVVAAATVYLDGWLRPRFSKHPGLKAADAPSEPDLPQ</sequence>
<gene>
    <name evidence="2" type="ORF">J2T10_002235</name>
</gene>
<reference evidence="2 3" key="1">
    <citation type="submission" date="2023-07" db="EMBL/GenBank/DDBJ databases">
        <title>Sorghum-associated microbial communities from plants grown in Nebraska, USA.</title>
        <authorList>
            <person name="Schachtman D."/>
        </authorList>
    </citation>
    <scope>NUCLEOTIDE SEQUENCE [LARGE SCALE GENOMIC DNA]</scope>
    <source>
        <strain evidence="2 3">CC523</strain>
    </source>
</reference>
<keyword evidence="1" id="KW-0472">Membrane</keyword>
<keyword evidence="1" id="KW-1133">Transmembrane helix</keyword>
<keyword evidence="1" id="KW-0812">Transmembrane</keyword>
<dbReference type="Proteomes" id="UP001244563">
    <property type="component" value="Unassembled WGS sequence"/>
</dbReference>
<evidence type="ECO:0000256" key="1">
    <source>
        <dbReference type="SAM" id="Phobius"/>
    </source>
</evidence>
<evidence type="ECO:0000313" key="3">
    <source>
        <dbReference type="Proteomes" id="UP001244563"/>
    </source>
</evidence>
<accession>A0ABT9TQ17</accession>
<name>A0ABT9TQ17_PAENI</name>
<organism evidence="2 3">
    <name type="scientific">Paenarthrobacter nicotinovorans</name>
    <name type="common">Arthrobacter nicotinovorans</name>
    <dbReference type="NCBI Taxonomy" id="29320"/>
    <lineage>
        <taxon>Bacteria</taxon>
        <taxon>Bacillati</taxon>
        <taxon>Actinomycetota</taxon>
        <taxon>Actinomycetes</taxon>
        <taxon>Micrococcales</taxon>
        <taxon>Micrococcaceae</taxon>
        <taxon>Paenarthrobacter</taxon>
    </lineage>
</organism>
<dbReference type="EMBL" id="JAUSSW010000005">
    <property type="protein sequence ID" value="MDQ0102582.1"/>
    <property type="molecule type" value="Genomic_DNA"/>
</dbReference>
<feature type="transmembrane region" description="Helical" evidence="1">
    <location>
        <begin position="32"/>
        <end position="49"/>
    </location>
</feature>
<protein>
    <submittedName>
        <fullName evidence="2">Uncharacterized protein</fullName>
    </submittedName>
</protein>
<evidence type="ECO:0000313" key="2">
    <source>
        <dbReference type="EMBL" id="MDQ0102582.1"/>
    </source>
</evidence>
<comment type="caution">
    <text evidence="2">The sequence shown here is derived from an EMBL/GenBank/DDBJ whole genome shotgun (WGS) entry which is preliminary data.</text>
</comment>
<keyword evidence="3" id="KW-1185">Reference proteome</keyword>
<proteinExistence type="predicted"/>
<dbReference type="RefSeq" id="WP_039242936.1">
    <property type="nucleotide sequence ID" value="NZ_CP171376.1"/>
</dbReference>